<keyword evidence="6" id="KW-0156">Chromatin regulator</keyword>
<evidence type="ECO:0000256" key="7">
    <source>
        <dbReference type="ARBA" id="ARBA00023204"/>
    </source>
</evidence>
<dbReference type="RefSeq" id="XP_018230398.1">
    <property type="nucleotide sequence ID" value="XM_018373230.1"/>
</dbReference>
<dbReference type="GeneID" id="28939485"/>
<gene>
    <name evidence="12" type="ORF">T551_00967</name>
</gene>
<dbReference type="OrthoDB" id="71227at2759"/>
<evidence type="ECO:0000256" key="8">
    <source>
        <dbReference type="ARBA" id="ARBA00023242"/>
    </source>
</evidence>
<dbReference type="EMBL" id="LFWA01000004">
    <property type="protein sequence ID" value="KTW31706.1"/>
    <property type="molecule type" value="Genomic_DNA"/>
</dbReference>
<organism evidence="12 13">
    <name type="scientific">Pneumocystis jirovecii (strain RU7)</name>
    <name type="common">Human pneumocystis pneumonia agent</name>
    <dbReference type="NCBI Taxonomy" id="1408657"/>
    <lineage>
        <taxon>Eukaryota</taxon>
        <taxon>Fungi</taxon>
        <taxon>Dikarya</taxon>
        <taxon>Ascomycota</taxon>
        <taxon>Taphrinomycotina</taxon>
        <taxon>Pneumocystomycetes</taxon>
        <taxon>Pneumocystaceae</taxon>
        <taxon>Pneumocystis</taxon>
    </lineage>
</organism>
<keyword evidence="10" id="KW-1133">Transmembrane helix</keyword>
<evidence type="ECO:0000256" key="1">
    <source>
        <dbReference type="ARBA" id="ARBA00004123"/>
    </source>
</evidence>
<dbReference type="SMART" id="SM00320">
    <property type="entry name" value="WD40"/>
    <property type="match status" value="4"/>
</dbReference>
<evidence type="ECO:0000256" key="2">
    <source>
        <dbReference type="ARBA" id="ARBA00007306"/>
    </source>
</evidence>
<evidence type="ECO:0000259" key="11">
    <source>
        <dbReference type="Pfam" id="PF24105"/>
    </source>
</evidence>
<keyword evidence="5" id="KW-0227">DNA damage</keyword>
<feature type="transmembrane region" description="Helical" evidence="10">
    <location>
        <begin position="6"/>
        <end position="26"/>
    </location>
</feature>
<dbReference type="GO" id="GO:0006281">
    <property type="term" value="P:DNA repair"/>
    <property type="evidence" value="ECO:0007669"/>
    <property type="project" value="UniProtKB-KW"/>
</dbReference>
<feature type="repeat" description="WD" evidence="9">
    <location>
        <begin position="157"/>
        <end position="198"/>
    </location>
</feature>
<dbReference type="Proteomes" id="UP000053447">
    <property type="component" value="Unassembled WGS sequence"/>
</dbReference>
<keyword evidence="8" id="KW-0539">Nucleus</keyword>
<reference evidence="13" key="1">
    <citation type="journal article" date="2016" name="Nat. Commun.">
        <title>Genome analysis of three Pneumocystis species reveals adaptation mechanisms to life exclusively in mammalian hosts.</title>
        <authorList>
            <person name="Ma L."/>
            <person name="Chen Z."/>
            <person name="Huang D.W."/>
            <person name="Kutty G."/>
            <person name="Ishihara M."/>
            <person name="Wang H."/>
            <person name="Abouelleil A."/>
            <person name="Bishop L."/>
            <person name="Davey E."/>
            <person name="Deng R."/>
            <person name="Deng X."/>
            <person name="Fan L."/>
            <person name="Fantoni G."/>
            <person name="Fitzgerald M."/>
            <person name="Gogineni E."/>
            <person name="Goldberg J.M."/>
            <person name="Handley G."/>
            <person name="Hu X."/>
            <person name="Huber C."/>
            <person name="Jiao X."/>
            <person name="Jones K."/>
            <person name="Levin J.Z."/>
            <person name="Liu Y."/>
            <person name="Macdonald P."/>
            <person name="Melnikov A."/>
            <person name="Raley C."/>
            <person name="Sassi M."/>
            <person name="Sherman B.T."/>
            <person name="Song X."/>
            <person name="Sykes S."/>
            <person name="Tran B."/>
            <person name="Walsh L."/>
            <person name="Xia Y."/>
            <person name="Yang J."/>
            <person name="Young S."/>
            <person name="Zeng Q."/>
            <person name="Zheng X."/>
            <person name="Stephens R."/>
            <person name="Nusbaum C."/>
            <person name="Birren B.W."/>
            <person name="Azadi P."/>
            <person name="Lempicki R.A."/>
            <person name="Cuomo C.A."/>
            <person name="Kovacs J.A."/>
        </authorList>
    </citation>
    <scope>NUCLEOTIDE SEQUENCE [LARGE SCALE GENOMIC DNA]</scope>
    <source>
        <strain evidence="13">RU7</strain>
    </source>
</reference>
<evidence type="ECO:0000256" key="9">
    <source>
        <dbReference type="PROSITE-ProRule" id="PRU00221"/>
    </source>
</evidence>
<evidence type="ECO:0000256" key="5">
    <source>
        <dbReference type="ARBA" id="ARBA00022763"/>
    </source>
</evidence>
<dbReference type="Gene3D" id="2.130.10.10">
    <property type="entry name" value="YVTN repeat-like/Quinoprotein amine dehydrogenase"/>
    <property type="match status" value="2"/>
</dbReference>
<keyword evidence="4" id="KW-0677">Repeat</keyword>
<dbReference type="STRING" id="1408657.A0A0W4ZTL8"/>
<keyword evidence="13" id="KW-1185">Reference proteome</keyword>
<keyword evidence="10" id="KW-0812">Transmembrane</keyword>
<evidence type="ECO:0000256" key="4">
    <source>
        <dbReference type="ARBA" id="ARBA00022737"/>
    </source>
</evidence>
<dbReference type="GO" id="GO:0006335">
    <property type="term" value="P:DNA replication-dependent chromatin assembly"/>
    <property type="evidence" value="ECO:0007669"/>
    <property type="project" value="InterPro"/>
</dbReference>
<dbReference type="Pfam" id="PF24105">
    <property type="entry name" value="Beta-prop_CAF1B_HIR1"/>
    <property type="match status" value="2"/>
</dbReference>
<dbReference type="GO" id="GO:0033186">
    <property type="term" value="C:CAF-1 complex"/>
    <property type="evidence" value="ECO:0007669"/>
    <property type="project" value="TreeGrafter"/>
</dbReference>
<evidence type="ECO:0000256" key="10">
    <source>
        <dbReference type="SAM" id="Phobius"/>
    </source>
</evidence>
<comment type="similarity">
    <text evidence="2">Belongs to the WD repeat HIR1 family.</text>
</comment>
<feature type="transmembrane region" description="Helical" evidence="10">
    <location>
        <begin position="85"/>
        <end position="104"/>
    </location>
</feature>
<keyword evidence="10" id="KW-0472">Membrane</keyword>
<dbReference type="VEuPathDB" id="FungiDB:T551_00967"/>
<dbReference type="AlphaFoldDB" id="A0A0W4ZTL8"/>
<feature type="domain" description="CAF1B/HIR1 beta-propeller" evidence="11">
    <location>
        <begin position="112"/>
        <end position="337"/>
    </location>
</feature>
<sequence length="575" mass="63235">MVHGAACNAFCGILACVCGFGAADFWQIWRVMRSLASDSESGQSPRLVYLSTLSKHTQAVNVVRFSPQDLVFQDVRSFKASSSEFCRALIVCVLIHYLFSLFLVNIDMFLVGGKLASGGDDGYVFIWAPVDNAQLTTPATHADAVLDKETWRILRCCRSAGAEIYDLAWSPDSAYLLTGSMDHIARIYSVSEGQCIYQLTEHVHYIQGVAWDPLNMYLATTGSDRTLQLYRVETMACLQVTPYASFSRIEFPGAVGSYHNEALLSFFRRLSFTPDGSLLLVPAGQYRKIGESDEMHHTVYIYTRAGLSRPPVAHVSGHKRPAIAISCSPKYYALRKVFQTVNMAEKDVLVSPSREEINSVVSGLVLDSDLDSVSDATSNPIFNGSLDLSVDDSVSNAAMDGTSSVTLSDINPNTPSSTFSLLYRMIYAVATQDTVILYDTQQATPLSVLTNLHYATLTDLAWSFDGNSLLMTSTDGFCSIAMFDENELGEEYTGPFPPSYVDKSVVLKDVLKTSVNCSNLVVDNLSHLTAQTQSNEKTASFLNNVDKNPSLTATSVRDKKKRIAPTLVQVFEEKR</sequence>
<dbReference type="PANTHER" id="PTHR15271">
    <property type="entry name" value="CHROMATIN ASSEMBLY FACTOR 1 SUBUNIT B"/>
    <property type="match status" value="1"/>
</dbReference>
<dbReference type="PANTHER" id="PTHR15271:SF4">
    <property type="entry name" value="CHROMATIN ASSEMBLY FACTOR 1 SUBUNIT B"/>
    <property type="match status" value="1"/>
</dbReference>
<keyword evidence="7" id="KW-0234">DNA repair</keyword>
<dbReference type="GO" id="GO:0005634">
    <property type="term" value="C:nucleus"/>
    <property type="evidence" value="ECO:0007669"/>
    <property type="project" value="UniProtKB-SubCell"/>
</dbReference>
<feature type="domain" description="CAF1B/HIR1 beta-propeller" evidence="11">
    <location>
        <begin position="409"/>
        <end position="488"/>
    </location>
</feature>
<feature type="repeat" description="WD" evidence="9">
    <location>
        <begin position="199"/>
        <end position="240"/>
    </location>
</feature>
<dbReference type="eggNOG" id="KOG1009">
    <property type="taxonomic scope" value="Eukaryota"/>
</dbReference>
<comment type="caution">
    <text evidence="12">The sequence shown here is derived from an EMBL/GenBank/DDBJ whole genome shotgun (WGS) entry which is preliminary data.</text>
</comment>
<protein>
    <recommendedName>
        <fullName evidence="11">CAF1B/HIR1 beta-propeller domain-containing protein</fullName>
    </recommendedName>
</protein>
<proteinExistence type="inferred from homology"/>
<evidence type="ECO:0000313" key="13">
    <source>
        <dbReference type="Proteomes" id="UP000053447"/>
    </source>
</evidence>
<dbReference type="InterPro" id="IPR036322">
    <property type="entry name" value="WD40_repeat_dom_sf"/>
</dbReference>
<evidence type="ECO:0000256" key="3">
    <source>
        <dbReference type="ARBA" id="ARBA00022574"/>
    </source>
</evidence>
<accession>A0A0W4ZTL8</accession>
<dbReference type="InterPro" id="IPR045145">
    <property type="entry name" value="PTHR15271"/>
</dbReference>
<evidence type="ECO:0000256" key="6">
    <source>
        <dbReference type="ARBA" id="ARBA00022853"/>
    </source>
</evidence>
<dbReference type="InterPro" id="IPR055410">
    <property type="entry name" value="Beta-prop_CAF1B_HIR1"/>
</dbReference>
<comment type="subcellular location">
    <subcellularLocation>
        <location evidence="1">Nucleus</location>
    </subcellularLocation>
</comment>
<dbReference type="InterPro" id="IPR001680">
    <property type="entry name" value="WD40_rpt"/>
</dbReference>
<dbReference type="PROSITE" id="PS50082">
    <property type="entry name" value="WD_REPEATS_2"/>
    <property type="match status" value="2"/>
</dbReference>
<dbReference type="GO" id="GO:0006334">
    <property type="term" value="P:nucleosome assembly"/>
    <property type="evidence" value="ECO:0007669"/>
    <property type="project" value="TreeGrafter"/>
</dbReference>
<name>A0A0W4ZTL8_PNEJ7</name>
<dbReference type="InterPro" id="IPR015943">
    <property type="entry name" value="WD40/YVTN_repeat-like_dom_sf"/>
</dbReference>
<keyword evidence="3 9" id="KW-0853">WD repeat</keyword>
<dbReference type="SUPFAM" id="SSF50978">
    <property type="entry name" value="WD40 repeat-like"/>
    <property type="match status" value="1"/>
</dbReference>
<evidence type="ECO:0000313" key="12">
    <source>
        <dbReference type="EMBL" id="KTW31706.1"/>
    </source>
</evidence>